<sequence>MRKNPLRKYVREEKLPHMFCPGCGCGQILNTFLQVVDELEIDLDSMVAIGGVGCTARIPVYIKSDVLHGVHGRTLAWATGIKLHKPQTRIVIFAGDGDAAAIGGNHFLQAARRNLDVTMIVVNNFNFAMTGGQVAPMTPPAAITMTTPYGSGEPPFDLCKVAEAAGASYVARAATPFQPLMNKLMKVALLHEGFSVLEILSQCPTHFGRYALNTGQPQKVFDWVRSICVTSKQTESMSSEELKGKTILGEFVNKKRPIFEGSSVYREGGQA</sequence>
<dbReference type="CDD" id="cd03375">
    <property type="entry name" value="TPP_OGFOR"/>
    <property type="match status" value="1"/>
</dbReference>
<dbReference type="SUPFAM" id="SSF52518">
    <property type="entry name" value="Thiamin diphosphate-binding fold (THDP-binding)"/>
    <property type="match status" value="1"/>
</dbReference>
<dbReference type="EMBL" id="VSSQ01011356">
    <property type="protein sequence ID" value="MPM46641.1"/>
    <property type="molecule type" value="Genomic_DNA"/>
</dbReference>
<dbReference type="Gene3D" id="3.40.50.970">
    <property type="match status" value="1"/>
</dbReference>
<feature type="domain" description="Thiamine pyrophosphate enzyme TPP-binding" evidence="2">
    <location>
        <begin position="58"/>
        <end position="199"/>
    </location>
</feature>
<dbReference type="InterPro" id="IPR011766">
    <property type="entry name" value="TPP_enzyme_TPP-bd"/>
</dbReference>
<dbReference type="PANTHER" id="PTHR48084">
    <property type="entry name" value="2-OXOGLUTARATE OXIDOREDUCTASE SUBUNIT KORB-RELATED"/>
    <property type="match status" value="1"/>
</dbReference>
<keyword evidence="1" id="KW-0560">Oxidoreductase</keyword>
<evidence type="ECO:0000259" key="2">
    <source>
        <dbReference type="Pfam" id="PF02775"/>
    </source>
</evidence>
<gene>
    <name evidence="3" type="ORF">SDC9_93346</name>
</gene>
<protein>
    <recommendedName>
        <fullName evidence="2">Thiamine pyrophosphate enzyme TPP-binding domain-containing protein</fullName>
    </recommendedName>
</protein>
<evidence type="ECO:0000313" key="3">
    <source>
        <dbReference type="EMBL" id="MPM46641.1"/>
    </source>
</evidence>
<dbReference type="GO" id="GO:0016625">
    <property type="term" value="F:oxidoreductase activity, acting on the aldehyde or oxo group of donors, iron-sulfur protein as acceptor"/>
    <property type="evidence" value="ECO:0007669"/>
    <property type="project" value="UniProtKB-ARBA"/>
</dbReference>
<dbReference type="InterPro" id="IPR051457">
    <property type="entry name" value="2-oxoacid:Fd_oxidoreductase"/>
</dbReference>
<proteinExistence type="predicted"/>
<dbReference type="InterPro" id="IPR029061">
    <property type="entry name" value="THDP-binding"/>
</dbReference>
<evidence type="ECO:0000256" key="1">
    <source>
        <dbReference type="ARBA" id="ARBA00023002"/>
    </source>
</evidence>
<accession>A0A645A310</accession>
<name>A0A645A310_9ZZZZ</name>
<dbReference type="Pfam" id="PF02775">
    <property type="entry name" value="TPP_enzyme_C"/>
    <property type="match status" value="1"/>
</dbReference>
<dbReference type="AlphaFoldDB" id="A0A645A310"/>
<dbReference type="GO" id="GO:0030976">
    <property type="term" value="F:thiamine pyrophosphate binding"/>
    <property type="evidence" value="ECO:0007669"/>
    <property type="project" value="InterPro"/>
</dbReference>
<reference evidence="3" key="1">
    <citation type="submission" date="2019-08" db="EMBL/GenBank/DDBJ databases">
        <authorList>
            <person name="Kucharzyk K."/>
            <person name="Murdoch R.W."/>
            <person name="Higgins S."/>
            <person name="Loffler F."/>
        </authorList>
    </citation>
    <scope>NUCLEOTIDE SEQUENCE</scope>
</reference>
<dbReference type="PANTHER" id="PTHR48084:SF1">
    <property type="entry name" value="2-OXOGLUTARATE SYNTHASE SUBUNIT KORB"/>
    <property type="match status" value="1"/>
</dbReference>
<comment type="caution">
    <text evidence="3">The sequence shown here is derived from an EMBL/GenBank/DDBJ whole genome shotgun (WGS) entry which is preliminary data.</text>
</comment>
<dbReference type="GO" id="GO:0045333">
    <property type="term" value="P:cellular respiration"/>
    <property type="evidence" value="ECO:0007669"/>
    <property type="project" value="UniProtKB-ARBA"/>
</dbReference>
<organism evidence="3">
    <name type="scientific">bioreactor metagenome</name>
    <dbReference type="NCBI Taxonomy" id="1076179"/>
    <lineage>
        <taxon>unclassified sequences</taxon>
        <taxon>metagenomes</taxon>
        <taxon>ecological metagenomes</taxon>
    </lineage>
</organism>